<dbReference type="GO" id="GO:0015293">
    <property type="term" value="F:symporter activity"/>
    <property type="evidence" value="ECO:0007669"/>
    <property type="project" value="UniProtKB-KW"/>
</dbReference>
<feature type="transmembrane region" description="Helical" evidence="7">
    <location>
        <begin position="336"/>
        <end position="358"/>
    </location>
</feature>
<evidence type="ECO:0000256" key="2">
    <source>
        <dbReference type="ARBA" id="ARBA00022448"/>
    </source>
</evidence>
<dbReference type="Pfam" id="PF01566">
    <property type="entry name" value="Nramp"/>
    <property type="match status" value="1"/>
</dbReference>
<evidence type="ECO:0000313" key="8">
    <source>
        <dbReference type="EMBL" id="KAA1194643.1"/>
    </source>
</evidence>
<keyword evidence="5 7" id="KW-1133">Transmembrane helix</keyword>
<keyword evidence="9" id="KW-1185">Reference proteome</keyword>
<feature type="transmembrane region" description="Helical" evidence="7">
    <location>
        <begin position="30"/>
        <end position="51"/>
    </location>
</feature>
<name>A0A5B0X5X1_9GAMM</name>
<dbReference type="GO" id="GO:0015086">
    <property type="term" value="F:cadmium ion transmembrane transporter activity"/>
    <property type="evidence" value="ECO:0007669"/>
    <property type="project" value="TreeGrafter"/>
</dbReference>
<feature type="transmembrane region" description="Helical" evidence="7">
    <location>
        <begin position="72"/>
        <end position="93"/>
    </location>
</feature>
<dbReference type="PANTHER" id="PTHR11706:SF33">
    <property type="entry name" value="NATURAL RESISTANCE-ASSOCIATED MACROPHAGE PROTEIN 2"/>
    <property type="match status" value="1"/>
</dbReference>
<dbReference type="GO" id="GO:0005384">
    <property type="term" value="F:manganese ion transmembrane transporter activity"/>
    <property type="evidence" value="ECO:0007669"/>
    <property type="project" value="TreeGrafter"/>
</dbReference>
<dbReference type="NCBIfam" id="NF037982">
    <property type="entry name" value="Nramp_1"/>
    <property type="match status" value="1"/>
</dbReference>
<evidence type="ECO:0000256" key="5">
    <source>
        <dbReference type="ARBA" id="ARBA00022989"/>
    </source>
</evidence>
<feature type="transmembrane region" description="Helical" evidence="7">
    <location>
        <begin position="140"/>
        <end position="158"/>
    </location>
</feature>
<comment type="subcellular location">
    <subcellularLocation>
        <location evidence="1">Membrane</location>
        <topology evidence="1">Multi-pass membrane protein</topology>
    </subcellularLocation>
</comment>
<comment type="caution">
    <text evidence="8">The sequence shown here is derived from an EMBL/GenBank/DDBJ whole genome shotgun (WGS) entry which is preliminary data.</text>
</comment>
<dbReference type="GO" id="GO:0034755">
    <property type="term" value="P:iron ion transmembrane transport"/>
    <property type="evidence" value="ECO:0007669"/>
    <property type="project" value="TreeGrafter"/>
</dbReference>
<reference evidence="8 9" key="1">
    <citation type="submission" date="2019-09" db="EMBL/GenBank/DDBJ databases">
        <authorList>
            <person name="Chen X.-Y."/>
        </authorList>
    </citation>
    <scope>NUCLEOTIDE SEQUENCE [LARGE SCALE GENOMIC DNA]</scope>
    <source>
        <strain evidence="8 9">NY5</strain>
    </source>
</reference>
<dbReference type="AlphaFoldDB" id="A0A5B0X5X1"/>
<dbReference type="InterPro" id="IPR001046">
    <property type="entry name" value="NRAMP_fam"/>
</dbReference>
<dbReference type="PANTHER" id="PTHR11706">
    <property type="entry name" value="SOLUTE CARRIER PROTEIN FAMILY 11 MEMBER"/>
    <property type="match status" value="1"/>
</dbReference>
<feature type="transmembrane region" description="Helical" evidence="7">
    <location>
        <begin position="105"/>
        <end position="128"/>
    </location>
</feature>
<keyword evidence="4" id="KW-0769">Symport</keyword>
<evidence type="ECO:0000256" key="4">
    <source>
        <dbReference type="ARBA" id="ARBA00022847"/>
    </source>
</evidence>
<feature type="transmembrane region" description="Helical" evidence="7">
    <location>
        <begin position="370"/>
        <end position="390"/>
    </location>
</feature>
<dbReference type="EMBL" id="VTUX01000001">
    <property type="protein sequence ID" value="KAA1194643.1"/>
    <property type="molecule type" value="Genomic_DNA"/>
</dbReference>
<keyword evidence="3 7" id="KW-0812">Transmembrane</keyword>
<keyword evidence="2" id="KW-0813">Transport</keyword>
<protein>
    <submittedName>
        <fullName evidence="8">Divalent metal cation transporter</fullName>
    </submittedName>
</protein>
<proteinExistence type="predicted"/>
<dbReference type="PRINTS" id="PR00447">
    <property type="entry name" value="NATRESASSCMP"/>
</dbReference>
<evidence type="ECO:0000256" key="1">
    <source>
        <dbReference type="ARBA" id="ARBA00004141"/>
    </source>
</evidence>
<feature type="transmembrane region" description="Helical" evidence="7">
    <location>
        <begin position="268"/>
        <end position="301"/>
    </location>
</feature>
<dbReference type="GO" id="GO:0005886">
    <property type="term" value="C:plasma membrane"/>
    <property type="evidence" value="ECO:0007669"/>
    <property type="project" value="TreeGrafter"/>
</dbReference>
<gene>
    <name evidence="8" type="ORF">F0M18_02760</name>
</gene>
<feature type="transmembrane region" description="Helical" evidence="7">
    <location>
        <begin position="225"/>
        <end position="248"/>
    </location>
</feature>
<evidence type="ECO:0000256" key="7">
    <source>
        <dbReference type="SAM" id="Phobius"/>
    </source>
</evidence>
<evidence type="ECO:0000256" key="3">
    <source>
        <dbReference type="ARBA" id="ARBA00022692"/>
    </source>
</evidence>
<keyword evidence="6 7" id="KW-0472">Membrane</keyword>
<evidence type="ECO:0000256" key="6">
    <source>
        <dbReference type="ARBA" id="ARBA00023136"/>
    </source>
</evidence>
<organism evidence="8 9">
    <name type="scientific">Pseudohalioglobus sediminis</name>
    <dbReference type="NCBI Taxonomy" id="2606449"/>
    <lineage>
        <taxon>Bacteria</taxon>
        <taxon>Pseudomonadati</taxon>
        <taxon>Pseudomonadota</taxon>
        <taxon>Gammaproteobacteria</taxon>
        <taxon>Cellvibrionales</taxon>
        <taxon>Halieaceae</taxon>
        <taxon>Pseudohalioglobus</taxon>
    </lineage>
</organism>
<sequence length="400" mass="41181">MFGPGLLVAAAFIGPGTVTTASIAGASFGYALLWALLFSVLATMVLQEMCVRLGLVTRKGLAEAMREAFAGHWYGPAAALLVVAAIGFGNAAYEAGNITGASIGLQAITGINASIWSLFVGLVAAALLASGRYRVIERALVAMVLVMSAVFLFTFLMVRPSLDVLLSGLLRPTLPEGSLLTAIALVGTTVVPYNLFLHASAVREKWPAGDQVEQSLRSARLDSGLSIGLGGFITLAIMSTSAAAFFATGGEVSAATIAQQLEPVLGPAARYLFALGLFAAGLSSAVAAPLAAAWAVCGTMGWEQDVSARRFRLVWLLVLAAGTIVAVIGARPLTAILFAQAANGFLLPICAIFLLLVMNRSDRLGTFRNGLLSNVLGGAVVLVTLGLGGLKLLQVFGVAG</sequence>
<feature type="transmembrane region" description="Helical" evidence="7">
    <location>
        <begin position="313"/>
        <end position="330"/>
    </location>
</feature>
<accession>A0A5B0X5X1</accession>
<dbReference type="Proteomes" id="UP000323708">
    <property type="component" value="Unassembled WGS sequence"/>
</dbReference>
<feature type="transmembrane region" description="Helical" evidence="7">
    <location>
        <begin position="178"/>
        <end position="197"/>
    </location>
</feature>
<evidence type="ECO:0000313" key="9">
    <source>
        <dbReference type="Proteomes" id="UP000323708"/>
    </source>
</evidence>